<dbReference type="PRINTS" id="PR00419">
    <property type="entry name" value="ADXRDTASE"/>
</dbReference>
<dbReference type="PANTHER" id="PTHR43734">
    <property type="entry name" value="PHYTOENE DESATURASE"/>
    <property type="match status" value="1"/>
</dbReference>
<dbReference type="PANTHER" id="PTHR43734:SF7">
    <property type="entry name" value="4,4'-DIAPONEUROSPORENE OXYGENASE"/>
    <property type="match status" value="1"/>
</dbReference>
<proteinExistence type="inferred from homology"/>
<evidence type="ECO:0000259" key="13">
    <source>
        <dbReference type="Pfam" id="PF01593"/>
    </source>
</evidence>
<dbReference type="NCBIfam" id="TIGR02734">
    <property type="entry name" value="crtI_fam"/>
    <property type="match status" value="1"/>
</dbReference>
<evidence type="ECO:0000313" key="15">
    <source>
        <dbReference type="Proteomes" id="UP001597519"/>
    </source>
</evidence>
<evidence type="ECO:0000256" key="11">
    <source>
        <dbReference type="ARBA" id="ARBA00048532"/>
    </source>
</evidence>
<dbReference type="InterPro" id="IPR002937">
    <property type="entry name" value="Amino_oxidase"/>
</dbReference>
<dbReference type="Gene3D" id="3.50.50.60">
    <property type="entry name" value="FAD/NAD(P)-binding domain"/>
    <property type="match status" value="2"/>
</dbReference>
<evidence type="ECO:0000256" key="1">
    <source>
        <dbReference type="ARBA" id="ARBA00001974"/>
    </source>
</evidence>
<evidence type="ECO:0000256" key="8">
    <source>
        <dbReference type="ARBA" id="ARBA00039159"/>
    </source>
</evidence>
<feature type="domain" description="Amine oxidase" evidence="13">
    <location>
        <begin position="14"/>
        <end position="491"/>
    </location>
</feature>
<gene>
    <name evidence="14" type="ORF">ACFSX4_13825</name>
</gene>
<comment type="catalytic activity">
    <reaction evidence="11">
        <text>all-trans-4,4'-diaponeurosporene + 2 AH2 + 2 O2 = 4,4'-diaponeurosporenal + 2 A + 3 H2O</text>
        <dbReference type="Rhea" id="RHEA:56104"/>
        <dbReference type="ChEBI" id="CHEBI:13193"/>
        <dbReference type="ChEBI" id="CHEBI:15377"/>
        <dbReference type="ChEBI" id="CHEBI:15379"/>
        <dbReference type="ChEBI" id="CHEBI:17499"/>
        <dbReference type="ChEBI" id="CHEBI:62743"/>
        <dbReference type="ChEBI" id="CHEBI:79065"/>
    </reaction>
</comment>
<dbReference type="Proteomes" id="UP001597519">
    <property type="component" value="Unassembled WGS sequence"/>
</dbReference>
<evidence type="ECO:0000256" key="4">
    <source>
        <dbReference type="ARBA" id="ARBA00022827"/>
    </source>
</evidence>
<evidence type="ECO:0000256" key="12">
    <source>
        <dbReference type="RuleBase" id="RU362075"/>
    </source>
</evidence>
<keyword evidence="4" id="KW-0274">FAD</keyword>
<reference evidence="15" key="1">
    <citation type="journal article" date="2019" name="Int. J. Syst. Evol. Microbiol.">
        <title>The Global Catalogue of Microorganisms (GCM) 10K type strain sequencing project: providing services to taxonomists for standard genome sequencing and annotation.</title>
        <authorList>
            <consortium name="The Broad Institute Genomics Platform"/>
            <consortium name="The Broad Institute Genome Sequencing Center for Infectious Disease"/>
            <person name="Wu L."/>
            <person name="Ma J."/>
        </authorList>
    </citation>
    <scope>NUCLEOTIDE SEQUENCE [LARGE SCALE GENOMIC DNA]</scope>
    <source>
        <strain evidence="15">KCTC 33575</strain>
    </source>
</reference>
<evidence type="ECO:0000256" key="6">
    <source>
        <dbReference type="ARBA" id="ARBA00037901"/>
    </source>
</evidence>
<dbReference type="Pfam" id="PF01593">
    <property type="entry name" value="Amino_oxidase"/>
    <property type="match status" value="1"/>
</dbReference>
<comment type="caution">
    <text evidence="14">The sequence shown here is derived from an EMBL/GenBank/DDBJ whole genome shotgun (WGS) entry which is preliminary data.</text>
</comment>
<accession>A0ABW5X214</accession>
<organism evidence="14 15">
    <name type="scientific">Corticicoccus populi</name>
    <dbReference type="NCBI Taxonomy" id="1812821"/>
    <lineage>
        <taxon>Bacteria</taxon>
        <taxon>Bacillati</taxon>
        <taxon>Bacillota</taxon>
        <taxon>Bacilli</taxon>
        <taxon>Bacillales</taxon>
        <taxon>Staphylococcaceae</taxon>
        <taxon>Corticicoccus</taxon>
    </lineage>
</organism>
<dbReference type="RefSeq" id="WP_377775874.1">
    <property type="nucleotide sequence ID" value="NZ_JBHUOQ010000005.1"/>
</dbReference>
<keyword evidence="2" id="KW-0285">Flavoprotein</keyword>
<evidence type="ECO:0000256" key="5">
    <source>
        <dbReference type="ARBA" id="ARBA00023002"/>
    </source>
</evidence>
<dbReference type="InterPro" id="IPR014105">
    <property type="entry name" value="Carotenoid/retinoid_OxRdtase"/>
</dbReference>
<evidence type="ECO:0000313" key="14">
    <source>
        <dbReference type="EMBL" id="MFD2831551.1"/>
    </source>
</evidence>
<protein>
    <recommendedName>
        <fullName evidence="8">4,4'-diaponeurosporene oxygenase</fullName>
    </recommendedName>
    <alternativeName>
        <fullName evidence="9">4,4'-diaponeurosporene oxidase</fullName>
    </alternativeName>
    <alternativeName>
        <fullName evidence="10">Carotenoid oxidase</fullName>
    </alternativeName>
</protein>
<comment type="cofactor">
    <cofactor evidence="1">
        <name>FAD</name>
        <dbReference type="ChEBI" id="CHEBI:57692"/>
    </cofactor>
</comment>
<keyword evidence="15" id="KW-1185">Reference proteome</keyword>
<sequence length="499" mass="56677">MTYQRKIAVIGGGLGGISAAVSLRQKGFDVTVYEKNSHIGGKLNRHEQDGFGFDLGPSLLTMPDIFRRLFEASHVDMTDYVDIEEIELQWRAFFGKKNKVIDWYGDINQIKSANPFLQHKDIKDIESFLKYSKKLNDVTKSGYFDAGLDNLKEIIRFHGPLSALKDFDYFHTMQSAINKRINDRDLRDMLGYFIKYVGSSAYDAPAILNMLPYMQYEQGAWYVKGGLHHLSAGIVRLAEEIGVNICTGIEVKTVITDDSDRIKNIVLNDGSVIPVDYVVSNMEVIPFYKKVLDRPVKNLPELEKKYPPASSGLVLHVGVKGHYRQLKHHNFFFSNDSKKNYKTVFKDNQLPEDPTIYLVNTNKTDTSQAPEGFENLKILPHIPNLKNTNFTKADYLEFRERVLIKLENMGLKDLRKNIVTEYLLTPHDIEQMYHSNHGAIYGTLSDRKVNKGFKHPKHSEEINNLYFVGGTVNPGGGMPMVTLSGQQVAKMIAEAEALK</sequence>
<keyword evidence="5 12" id="KW-0560">Oxidoreductase</keyword>
<evidence type="ECO:0000256" key="7">
    <source>
        <dbReference type="ARBA" id="ARBA00038194"/>
    </source>
</evidence>
<evidence type="ECO:0000256" key="9">
    <source>
        <dbReference type="ARBA" id="ARBA00041900"/>
    </source>
</evidence>
<dbReference type="InterPro" id="IPR036188">
    <property type="entry name" value="FAD/NAD-bd_sf"/>
</dbReference>
<comment type="similarity">
    <text evidence="7">Belongs to the carotenoid/retinoid oxidoreductase family. CrtP subfamily.</text>
</comment>
<dbReference type="EMBL" id="JBHUOQ010000005">
    <property type="protein sequence ID" value="MFD2831551.1"/>
    <property type="molecule type" value="Genomic_DNA"/>
</dbReference>
<keyword evidence="3 12" id="KW-0125">Carotenoid biosynthesis</keyword>
<comment type="pathway">
    <text evidence="6">Carotenoid biosynthesis; staphyloxanthin biosynthesis; staphyloxanthin from farnesyl diphosphate: step 3/5.</text>
</comment>
<name>A0ABW5X214_9STAP</name>
<dbReference type="SUPFAM" id="SSF51905">
    <property type="entry name" value="FAD/NAD(P)-binding domain"/>
    <property type="match status" value="1"/>
</dbReference>
<evidence type="ECO:0000256" key="10">
    <source>
        <dbReference type="ARBA" id="ARBA00042619"/>
    </source>
</evidence>
<evidence type="ECO:0000256" key="2">
    <source>
        <dbReference type="ARBA" id="ARBA00022630"/>
    </source>
</evidence>
<evidence type="ECO:0000256" key="3">
    <source>
        <dbReference type="ARBA" id="ARBA00022746"/>
    </source>
</evidence>